<dbReference type="Pfam" id="PF00415">
    <property type="entry name" value="RCC1"/>
    <property type="match status" value="1"/>
</dbReference>
<dbReference type="InterPro" id="IPR000408">
    <property type="entry name" value="Reg_chr_condens"/>
</dbReference>
<proteinExistence type="predicted"/>
<dbReference type="GO" id="GO:0034551">
    <property type="term" value="P:mitochondrial respiratory chain complex III assembly"/>
    <property type="evidence" value="ECO:0007669"/>
    <property type="project" value="TreeGrafter"/>
</dbReference>
<keyword evidence="4" id="KW-1185">Reference proteome</keyword>
<feature type="repeat" description="RCC1" evidence="1">
    <location>
        <begin position="306"/>
        <end position="366"/>
    </location>
</feature>
<dbReference type="SUPFAM" id="SSF50985">
    <property type="entry name" value="RCC1/BLIP-II"/>
    <property type="match status" value="1"/>
</dbReference>
<dbReference type="EMBL" id="JABELV010000230">
    <property type="protein sequence ID" value="KAG7527779.1"/>
    <property type="molecule type" value="Genomic_DNA"/>
</dbReference>
<comment type="caution">
    <text evidence="3">The sequence shown here is derived from an EMBL/GenBank/DDBJ whole genome shotgun (WGS) entry which is preliminary data.</text>
</comment>
<dbReference type="Gene3D" id="2.130.10.30">
    <property type="entry name" value="Regulator of chromosome condensation 1/beta-lactamase-inhibitor protein II"/>
    <property type="match status" value="1"/>
</dbReference>
<evidence type="ECO:0000256" key="1">
    <source>
        <dbReference type="PROSITE-ProRule" id="PRU00235"/>
    </source>
</evidence>
<protein>
    <submittedName>
        <fullName evidence="3">Uncharacterized protein</fullName>
    </submittedName>
</protein>
<gene>
    <name evidence="3" type="ORF">FFLO_06602</name>
</gene>
<dbReference type="InterPro" id="IPR053245">
    <property type="entry name" value="MitoProcess-Associated"/>
</dbReference>
<dbReference type="GO" id="GO:0005743">
    <property type="term" value="C:mitochondrial inner membrane"/>
    <property type="evidence" value="ECO:0007669"/>
    <property type="project" value="TreeGrafter"/>
</dbReference>
<name>A0A8K0JF25_9TREE</name>
<dbReference type="PROSITE" id="PS50012">
    <property type="entry name" value="RCC1_3"/>
    <property type="match status" value="1"/>
</dbReference>
<dbReference type="PANTHER" id="PTHR47563">
    <property type="entry name" value="PROTEIN FMP25, MITOCHONDRIAL"/>
    <property type="match status" value="1"/>
</dbReference>
<sequence>MAGRYAMTRSRIGLATGVVALSAYGTYSCTKVVANESLSGEKPEQGPSRIRSAPRETTNVGPFSAWVWGSNKNDNLQPRSFNAPVLKGPRVTAYIPSTPLRDLALAEKYGAAVDVRGDVWIWGAGHFDDGVPSDKAALSLRGKNIESLAATDSKLYALSKHSGQIYGVSSKRSRQQLQPRQPERYPWWMLGLGAWFRQDPGVDYVQLVPAGGLSKGEKFTSLVSGSSHILALTNKGRAFSMATNTDGNSHMQLGLGIRRDIPVNEGRSPDDIRWTDTLNPIMSLNTVEIAQVAAGLKSSYFRMADGRVLGMGANNLGQLGIGALASVEVVPTPSEIVLARSYPGGITVKCTNIAAGGNNAFYTVERSNLDGTQTFVDLLAVGTGISGGLGNGLWSSASSSPVKVKSVSGLQEYSEALRSFIPLEIKAVSVGSSPTAHIFATLNTVTQSEQSGVLSNKYGDDVVAWGANVDYNLGTGKRSNVAVPQHLSPLAGKIDAESREASMTAGTLTPMPHSRLQLHTGQGDAYDLDGRLLKRNVKAAQVMYAGYNASASYWRAI</sequence>
<evidence type="ECO:0000313" key="4">
    <source>
        <dbReference type="Proteomes" id="UP000812966"/>
    </source>
</evidence>
<dbReference type="AlphaFoldDB" id="A0A8K0JF25"/>
<dbReference type="Proteomes" id="UP000812966">
    <property type="component" value="Unassembled WGS sequence"/>
</dbReference>
<dbReference type="PANTHER" id="PTHR47563:SF1">
    <property type="entry name" value="PROTEIN FMP25, MITOCHONDRIAL"/>
    <property type="match status" value="1"/>
</dbReference>
<dbReference type="PROSITE" id="PS51257">
    <property type="entry name" value="PROKAR_LIPOPROTEIN"/>
    <property type="match status" value="1"/>
</dbReference>
<dbReference type="InterPro" id="IPR009091">
    <property type="entry name" value="RCC1/BLIP-II"/>
</dbReference>
<accession>A0A8K0JF25</accession>
<evidence type="ECO:0000313" key="3">
    <source>
        <dbReference type="EMBL" id="KAG7527779.1"/>
    </source>
</evidence>
<organism evidence="3 4">
    <name type="scientific">Filobasidium floriforme</name>
    <dbReference type="NCBI Taxonomy" id="5210"/>
    <lineage>
        <taxon>Eukaryota</taxon>
        <taxon>Fungi</taxon>
        <taxon>Dikarya</taxon>
        <taxon>Basidiomycota</taxon>
        <taxon>Agaricomycotina</taxon>
        <taxon>Tremellomycetes</taxon>
        <taxon>Filobasidiales</taxon>
        <taxon>Filobasidiaceae</taxon>
        <taxon>Filobasidium</taxon>
    </lineage>
</organism>
<evidence type="ECO:0000256" key="2">
    <source>
        <dbReference type="SAM" id="MobiDB-lite"/>
    </source>
</evidence>
<reference evidence="3" key="1">
    <citation type="submission" date="2020-04" db="EMBL/GenBank/DDBJ databases">
        <title>Analysis of mating type loci in Filobasidium floriforme.</title>
        <authorList>
            <person name="Nowrousian M."/>
        </authorList>
    </citation>
    <scope>NUCLEOTIDE SEQUENCE</scope>
    <source>
        <strain evidence="3">CBS 6242</strain>
    </source>
</reference>
<feature type="region of interest" description="Disordered" evidence="2">
    <location>
        <begin position="37"/>
        <end position="57"/>
    </location>
</feature>